<dbReference type="FunFam" id="3.40.190.10:FF:000054">
    <property type="entry name" value="Glutamate receptor"/>
    <property type="match status" value="1"/>
</dbReference>
<protein>
    <recommendedName>
        <fullName evidence="13">Glutamate receptor</fullName>
    </recommendedName>
</protein>
<sequence>MADGYDYAPKTHYAEFSIGAIMDYNSPVAKEEKLAMEMAIEDFYNCTSHRPVLHVRDSRRNPVRAAYAGSKKMLKLLKMMVLNFAARNLIKEQRVQAVVGLRTWEEAEFVAELGDKFRIPILSLAESAPSWASQRWPFLVQATHSQYAQMRAISAIVGNWQWRKVVVIYEDINSAASHDIIPHLVDALREVGSTIDRLIPLSPLASPSLSKELGKLKSGQGTRIFIVHTSLPLATHLFMEAKRMGMMENGYVWITTGSITGLLDYVNASVISSMQGVLGVKSYFPKTSRRFKHFQSRFRKRFRLEHPEEANLEPTNFGLQAYDAVWAVVLAAWGRTRKNIGNSTDQMDVMVQFRAKKLLRRILGMKFKALTGEFRFADGKLAPAHIFEIVNVVGKSYRELGFWVDGLGFSKNINKGEAYNTSMGILGQVFWPGGPWSVPRGWDLPTIENRPLKIGVPAKTTFNQFVKVKYERSGGEPSITGFSIDVFKATVDRLPYHLSYQFVPYEGTYDALVQQISLKTIDSVVGDTSIVANRCQYAEFSQPYSQSGLQMVVLEESKRLNKAWLFMKPFTNAMWGYTLGINTYNGFVVWLIERKHNTDFKGPWWNQVGTLLWLAFTTLCSLHGDRMHSNLSRMAMVVWLFVALVTISCYTASLSSMLTLQGLKPAVVDIDSLKNSNAKVGCSGRSFVAKYLEEVLDFNPKNIMKFSSGDDYGRALKSGVISAAFLEVPYVKLFLAKNCHGFTVSGSTYKVGGFGFVFPRGSPMVADFSEAILKLSEQGKLLELENAMVSSYNCSSSESDGGPSVIGPGSFVGLFFITGGTSTLALMIFLFRFLSRKWPFWRSARAASPGQSPKGDMHV</sequence>
<evidence type="ECO:0000256" key="2">
    <source>
        <dbReference type="ARBA" id="ARBA00008685"/>
    </source>
</evidence>
<dbReference type="SMART" id="SM00079">
    <property type="entry name" value="PBPe"/>
    <property type="match status" value="1"/>
</dbReference>
<feature type="transmembrane region" description="Helical" evidence="15">
    <location>
        <begin position="811"/>
        <end position="834"/>
    </location>
</feature>
<keyword evidence="10" id="KW-0325">Glycoprotein</keyword>
<keyword evidence="7 13" id="KW-0406">Ion transport</keyword>
<dbReference type="SUPFAM" id="SSF53850">
    <property type="entry name" value="Periplasmic binding protein-like II"/>
    <property type="match status" value="1"/>
</dbReference>
<proteinExistence type="inferred from homology"/>
<evidence type="ECO:0000256" key="13">
    <source>
        <dbReference type="PIRNR" id="PIRNR037090"/>
    </source>
</evidence>
<keyword evidence="12 13" id="KW-0407">Ion channel</keyword>
<dbReference type="FunFam" id="3.40.50.2300:FF:000188">
    <property type="entry name" value="Glutamate receptor"/>
    <property type="match status" value="1"/>
</dbReference>
<dbReference type="GO" id="GO:0015276">
    <property type="term" value="F:ligand-gated monoatomic ion channel activity"/>
    <property type="evidence" value="ECO:0007669"/>
    <property type="project" value="InterPro"/>
</dbReference>
<evidence type="ECO:0000313" key="18">
    <source>
        <dbReference type="Proteomes" id="UP000655225"/>
    </source>
</evidence>
<comment type="function">
    <text evidence="13">Glutamate-gated receptor that probably acts as non-selective cation channel.</text>
</comment>
<dbReference type="InterPro" id="IPR028082">
    <property type="entry name" value="Peripla_BP_I"/>
</dbReference>
<evidence type="ECO:0000256" key="4">
    <source>
        <dbReference type="ARBA" id="ARBA00022692"/>
    </source>
</evidence>
<dbReference type="Pfam" id="PF00060">
    <property type="entry name" value="Lig_chan"/>
    <property type="match status" value="1"/>
</dbReference>
<evidence type="ECO:0000256" key="10">
    <source>
        <dbReference type="ARBA" id="ARBA00023180"/>
    </source>
</evidence>
<gene>
    <name evidence="17" type="ORF">HHK36_005069</name>
</gene>
<reference evidence="17 18" key="1">
    <citation type="submission" date="2020-04" db="EMBL/GenBank/DDBJ databases">
        <title>Plant Genome Project.</title>
        <authorList>
            <person name="Zhang R.-G."/>
        </authorList>
    </citation>
    <scope>NUCLEOTIDE SEQUENCE [LARGE SCALE GENOMIC DNA]</scope>
    <source>
        <strain evidence="17">YNK0</strain>
        <tissue evidence="17">Leaf</tissue>
    </source>
</reference>
<keyword evidence="4 15" id="KW-0812">Transmembrane</keyword>
<name>A0A834ZPQ4_TETSI</name>
<keyword evidence="18" id="KW-1185">Reference proteome</keyword>
<dbReference type="OrthoDB" id="5984008at2759"/>
<dbReference type="Gene3D" id="1.10.287.70">
    <property type="match status" value="1"/>
</dbReference>
<dbReference type="PIRSF" id="PIRSF037090">
    <property type="entry name" value="Iontro_Glu-like_rcpt_pln"/>
    <property type="match status" value="1"/>
</dbReference>
<keyword evidence="14" id="KW-1015">Disulfide bond</keyword>
<evidence type="ECO:0000256" key="11">
    <source>
        <dbReference type="ARBA" id="ARBA00023286"/>
    </source>
</evidence>
<evidence type="ECO:0000256" key="1">
    <source>
        <dbReference type="ARBA" id="ARBA00004141"/>
    </source>
</evidence>
<evidence type="ECO:0000256" key="8">
    <source>
        <dbReference type="ARBA" id="ARBA00023136"/>
    </source>
</evidence>
<evidence type="ECO:0000256" key="7">
    <source>
        <dbReference type="ARBA" id="ARBA00023065"/>
    </source>
</evidence>
<dbReference type="GO" id="GO:0016020">
    <property type="term" value="C:membrane"/>
    <property type="evidence" value="ECO:0007669"/>
    <property type="project" value="UniProtKB-SubCell"/>
</dbReference>
<dbReference type="Proteomes" id="UP000655225">
    <property type="component" value="Unassembled WGS sequence"/>
</dbReference>
<evidence type="ECO:0000313" key="17">
    <source>
        <dbReference type="EMBL" id="KAF8408998.1"/>
    </source>
</evidence>
<dbReference type="InterPro" id="IPR015683">
    <property type="entry name" value="Ionotropic_Glu_rcpt"/>
</dbReference>
<dbReference type="SUPFAM" id="SSF53822">
    <property type="entry name" value="Periplasmic binding protein-like I"/>
    <property type="match status" value="1"/>
</dbReference>
<feature type="transmembrane region" description="Helical" evidence="15">
    <location>
        <begin position="574"/>
        <end position="592"/>
    </location>
</feature>
<dbReference type="AlphaFoldDB" id="A0A834ZPQ4"/>
<dbReference type="Pfam" id="PF01094">
    <property type="entry name" value="ANF_receptor"/>
    <property type="match status" value="1"/>
</dbReference>
<dbReference type="InterPro" id="IPR001320">
    <property type="entry name" value="Iontro_rcpt_C"/>
</dbReference>
<organism evidence="17 18">
    <name type="scientific">Tetracentron sinense</name>
    <name type="common">Spur-leaf</name>
    <dbReference type="NCBI Taxonomy" id="13715"/>
    <lineage>
        <taxon>Eukaryota</taxon>
        <taxon>Viridiplantae</taxon>
        <taxon>Streptophyta</taxon>
        <taxon>Embryophyta</taxon>
        <taxon>Tracheophyta</taxon>
        <taxon>Spermatophyta</taxon>
        <taxon>Magnoliopsida</taxon>
        <taxon>Trochodendrales</taxon>
        <taxon>Trochodendraceae</taxon>
        <taxon>Tetracentron</taxon>
    </lineage>
</organism>
<evidence type="ECO:0000256" key="3">
    <source>
        <dbReference type="ARBA" id="ARBA00022448"/>
    </source>
</evidence>
<keyword evidence="8 13" id="KW-0472">Membrane</keyword>
<dbReference type="OMA" id="FANEMET"/>
<keyword evidence="11 13" id="KW-1071">Ligand-gated ion channel</keyword>
<evidence type="ECO:0000256" key="15">
    <source>
        <dbReference type="SAM" id="Phobius"/>
    </source>
</evidence>
<dbReference type="InterPro" id="IPR001828">
    <property type="entry name" value="ANF_lig-bd_rcpt"/>
</dbReference>
<keyword evidence="5" id="KW-0732">Signal</keyword>
<dbReference type="Gene3D" id="3.40.190.10">
    <property type="entry name" value="Periplasmic binding protein-like II"/>
    <property type="match status" value="1"/>
</dbReference>
<comment type="caution">
    <text evidence="17">The sequence shown here is derived from an EMBL/GenBank/DDBJ whole genome shotgun (WGS) entry which is preliminary data.</text>
</comment>
<evidence type="ECO:0000256" key="12">
    <source>
        <dbReference type="ARBA" id="ARBA00023303"/>
    </source>
</evidence>
<evidence type="ECO:0000256" key="9">
    <source>
        <dbReference type="ARBA" id="ARBA00023170"/>
    </source>
</evidence>
<keyword evidence="3 13" id="KW-0813">Transport</keyword>
<dbReference type="PANTHER" id="PTHR34836:SF9">
    <property type="entry name" value="RECEPTOR LIGAND BINDING REGION DOMAIN-CONTAINING PROTEIN"/>
    <property type="match status" value="1"/>
</dbReference>
<evidence type="ECO:0000259" key="16">
    <source>
        <dbReference type="SMART" id="SM00079"/>
    </source>
</evidence>
<keyword evidence="6 15" id="KW-1133">Transmembrane helix</keyword>
<feature type="transmembrane region" description="Helical" evidence="15">
    <location>
        <begin position="634"/>
        <end position="653"/>
    </location>
</feature>
<keyword evidence="9 13" id="KW-0675">Receptor</keyword>
<dbReference type="FunFam" id="1.10.287.70:FF:000172">
    <property type="entry name" value="Glutamate receptor"/>
    <property type="match status" value="1"/>
</dbReference>
<dbReference type="CDD" id="cd13686">
    <property type="entry name" value="GluR_Plant"/>
    <property type="match status" value="1"/>
</dbReference>
<evidence type="ECO:0000256" key="5">
    <source>
        <dbReference type="ARBA" id="ARBA00022729"/>
    </source>
</evidence>
<dbReference type="EMBL" id="JABCRI010000003">
    <property type="protein sequence ID" value="KAF8408998.1"/>
    <property type="molecule type" value="Genomic_DNA"/>
</dbReference>
<accession>A0A834ZPQ4</accession>
<feature type="disulfide bond" evidence="14">
    <location>
        <begin position="739"/>
        <end position="794"/>
    </location>
</feature>
<dbReference type="CDD" id="cd19990">
    <property type="entry name" value="PBP1_GABAb_receptor_plant"/>
    <property type="match status" value="1"/>
</dbReference>
<evidence type="ECO:0000256" key="14">
    <source>
        <dbReference type="PIRSR" id="PIRSR037090-50"/>
    </source>
</evidence>
<dbReference type="PANTHER" id="PTHR34836">
    <property type="entry name" value="OS06G0188250 PROTEIN"/>
    <property type="match status" value="1"/>
</dbReference>
<comment type="similarity">
    <text evidence="2 13">Belongs to the glutamate-gated ion channel (TC 1.A.10.1) family.</text>
</comment>
<dbReference type="InterPro" id="IPR017103">
    <property type="entry name" value="Iontropic_Glu_rcpt_pln"/>
</dbReference>
<dbReference type="Gene3D" id="3.40.50.2300">
    <property type="match status" value="2"/>
</dbReference>
<feature type="domain" description="Ionotropic glutamate receptor C-terminal" evidence="16">
    <location>
        <begin position="453"/>
        <end position="791"/>
    </location>
</feature>
<evidence type="ECO:0000256" key="6">
    <source>
        <dbReference type="ARBA" id="ARBA00022989"/>
    </source>
</evidence>
<comment type="subcellular location">
    <subcellularLocation>
        <location evidence="1">Membrane</location>
        <topology evidence="1">Multi-pass membrane protein</topology>
    </subcellularLocation>
</comment>
<dbReference type="InterPro" id="IPR044440">
    <property type="entry name" value="GABAb_receptor_plant_PBP1"/>
</dbReference>